<dbReference type="SMART" id="SM00387">
    <property type="entry name" value="HATPase_c"/>
    <property type="match status" value="1"/>
</dbReference>
<comment type="catalytic activity">
    <reaction evidence="1">
        <text>ATP + protein L-histidine = ADP + protein N-phospho-L-histidine.</text>
        <dbReference type="EC" id="2.7.13.3"/>
    </reaction>
</comment>
<dbReference type="Gene3D" id="1.10.287.130">
    <property type="match status" value="1"/>
</dbReference>
<reference evidence="8" key="1">
    <citation type="submission" date="2017-08" db="EMBL/GenBank/DDBJ databases">
        <title>A dynamic microbial community with high functional redundancy inhabits the cold, oxic subseafloor aquifer.</title>
        <authorList>
            <person name="Tully B.J."/>
            <person name="Wheat C.G."/>
            <person name="Glazer B.T."/>
            <person name="Huber J.A."/>
        </authorList>
    </citation>
    <scope>NUCLEOTIDE SEQUENCE [LARGE SCALE GENOMIC DNA]</scope>
</reference>
<evidence type="ECO:0000256" key="2">
    <source>
        <dbReference type="ARBA" id="ARBA00012438"/>
    </source>
</evidence>
<dbReference type="SMART" id="SM00091">
    <property type="entry name" value="PAS"/>
    <property type="match status" value="1"/>
</dbReference>
<dbReference type="PROSITE" id="PS50109">
    <property type="entry name" value="HIS_KIN"/>
    <property type="match status" value="1"/>
</dbReference>
<dbReference type="EC" id="2.7.13.3" evidence="2"/>
<feature type="domain" description="PAS" evidence="6">
    <location>
        <begin position="31"/>
        <end position="85"/>
    </location>
</feature>
<evidence type="ECO:0000313" key="7">
    <source>
        <dbReference type="EMBL" id="PCI28087.1"/>
    </source>
</evidence>
<evidence type="ECO:0000256" key="1">
    <source>
        <dbReference type="ARBA" id="ARBA00000085"/>
    </source>
</evidence>
<dbReference type="AlphaFoldDB" id="A0A2A4T505"/>
<comment type="caution">
    <text evidence="7">The sequence shown here is derived from an EMBL/GenBank/DDBJ whole genome shotgun (WGS) entry which is preliminary data.</text>
</comment>
<dbReference type="InterPro" id="IPR036097">
    <property type="entry name" value="HisK_dim/P_sf"/>
</dbReference>
<dbReference type="PROSITE" id="PS50112">
    <property type="entry name" value="PAS"/>
    <property type="match status" value="1"/>
</dbReference>
<evidence type="ECO:0000313" key="8">
    <source>
        <dbReference type="Proteomes" id="UP000218113"/>
    </source>
</evidence>
<name>A0A2A4T505_9DELT</name>
<dbReference type="CDD" id="cd00130">
    <property type="entry name" value="PAS"/>
    <property type="match status" value="1"/>
</dbReference>
<dbReference type="CDD" id="cd00082">
    <property type="entry name" value="HisKA"/>
    <property type="match status" value="1"/>
</dbReference>
<dbReference type="Pfam" id="PF13426">
    <property type="entry name" value="PAS_9"/>
    <property type="match status" value="1"/>
</dbReference>
<protein>
    <recommendedName>
        <fullName evidence="2">histidine kinase</fullName>
        <ecNumber evidence="2">2.7.13.3</ecNumber>
    </recommendedName>
</protein>
<keyword evidence="3" id="KW-0597">Phosphoprotein</keyword>
<dbReference type="PANTHER" id="PTHR43065">
    <property type="entry name" value="SENSOR HISTIDINE KINASE"/>
    <property type="match status" value="1"/>
</dbReference>
<dbReference type="PRINTS" id="PR00344">
    <property type="entry name" value="BCTRLSENSOR"/>
</dbReference>
<dbReference type="SUPFAM" id="SSF47384">
    <property type="entry name" value="Homodimeric domain of signal transducing histidine kinase"/>
    <property type="match status" value="1"/>
</dbReference>
<evidence type="ECO:0000259" key="5">
    <source>
        <dbReference type="PROSITE" id="PS50109"/>
    </source>
</evidence>
<dbReference type="InterPro" id="IPR000014">
    <property type="entry name" value="PAS"/>
</dbReference>
<dbReference type="Gene3D" id="3.30.565.10">
    <property type="entry name" value="Histidine kinase-like ATPase, C-terminal domain"/>
    <property type="match status" value="1"/>
</dbReference>
<dbReference type="SUPFAM" id="SSF55874">
    <property type="entry name" value="ATPase domain of HSP90 chaperone/DNA topoisomerase II/histidine kinase"/>
    <property type="match status" value="1"/>
</dbReference>
<dbReference type="GO" id="GO:0000155">
    <property type="term" value="F:phosphorelay sensor kinase activity"/>
    <property type="evidence" value="ECO:0007669"/>
    <property type="project" value="InterPro"/>
</dbReference>
<dbReference type="InterPro" id="IPR005467">
    <property type="entry name" value="His_kinase_dom"/>
</dbReference>
<feature type="domain" description="Histidine kinase" evidence="5">
    <location>
        <begin position="244"/>
        <end position="473"/>
    </location>
</feature>
<organism evidence="7 8">
    <name type="scientific">SAR324 cluster bacterium</name>
    <dbReference type="NCBI Taxonomy" id="2024889"/>
    <lineage>
        <taxon>Bacteria</taxon>
        <taxon>Deltaproteobacteria</taxon>
        <taxon>SAR324 cluster</taxon>
    </lineage>
</organism>
<dbReference type="NCBIfam" id="TIGR00229">
    <property type="entry name" value="sensory_box"/>
    <property type="match status" value="1"/>
</dbReference>
<dbReference type="InterPro" id="IPR003661">
    <property type="entry name" value="HisK_dim/P_dom"/>
</dbReference>
<evidence type="ECO:0000259" key="6">
    <source>
        <dbReference type="PROSITE" id="PS50112"/>
    </source>
</evidence>
<dbReference type="SUPFAM" id="SSF55785">
    <property type="entry name" value="PYP-like sensor domain (PAS domain)"/>
    <property type="match status" value="1"/>
</dbReference>
<evidence type="ECO:0000256" key="3">
    <source>
        <dbReference type="ARBA" id="ARBA00022553"/>
    </source>
</evidence>
<dbReference type="InterPro" id="IPR036890">
    <property type="entry name" value="HATPase_C_sf"/>
</dbReference>
<dbReference type="InterPro" id="IPR035965">
    <property type="entry name" value="PAS-like_dom_sf"/>
</dbReference>
<sequence length="473" mass="53366">MFPNTGISNLMLADTIKKTMSNNKADTTSWNSAQTKNLILVTAPFIFITTDIQGKIRNVNPAIRKIFGYYEGDVEGKPLSMLVPELESMEYAYFTQVSTRGELEMFTADWDQGEDTLAGDAITIADYNYLERFIYGHAHLTSKSEIETRKSDGTPIWIDLTVNKVIIDDQSLYTIVITEITSRKEKEVEIVRLNEDLEGKVADRTQQLEQSNEELKQALKDLKAAQENLIETEKMAALGDLVAGVAHEINTPIGVGVTAASHLHDETEGISLLYSEKSMRKTDFERYLKLCRQSSDIILTNLLRAAEQVKSFKMIAVDQTTEQKRCFPLRKYLEDVITSLRPRLKKTKLEVKIECDLALTLETYPGSISQIITNLILNSILHAYKPQESGQILLQAFQDSSKCHIIYSDNGRGMTHEENRRVFEPFFTTKRSEGGTGLGMHIIFNLVEHQLKGKITCSSKLGQGARFHIALPR</sequence>
<proteinExistence type="predicted"/>
<feature type="coiled-coil region" evidence="4">
    <location>
        <begin position="194"/>
        <end position="235"/>
    </location>
</feature>
<accession>A0A2A4T505</accession>
<dbReference type="InterPro" id="IPR003594">
    <property type="entry name" value="HATPase_dom"/>
</dbReference>
<dbReference type="InterPro" id="IPR004358">
    <property type="entry name" value="Sig_transdc_His_kin-like_C"/>
</dbReference>
<gene>
    <name evidence="7" type="ORF">COB67_07065</name>
</gene>
<keyword evidence="4" id="KW-0175">Coiled coil</keyword>
<dbReference type="PANTHER" id="PTHR43065:SF42">
    <property type="entry name" value="TWO-COMPONENT SENSOR PPRA"/>
    <property type="match status" value="1"/>
</dbReference>
<dbReference type="Pfam" id="PF02518">
    <property type="entry name" value="HATPase_c"/>
    <property type="match status" value="1"/>
</dbReference>
<dbReference type="Proteomes" id="UP000218113">
    <property type="component" value="Unassembled WGS sequence"/>
</dbReference>
<evidence type="ECO:0000256" key="4">
    <source>
        <dbReference type="SAM" id="Coils"/>
    </source>
</evidence>
<dbReference type="EMBL" id="NVSR01000041">
    <property type="protein sequence ID" value="PCI28087.1"/>
    <property type="molecule type" value="Genomic_DNA"/>
</dbReference>
<dbReference type="Gene3D" id="3.30.450.20">
    <property type="entry name" value="PAS domain"/>
    <property type="match status" value="1"/>
</dbReference>